<accession>A0A963YVB8</accession>
<dbReference type="SMART" id="SM01092">
    <property type="entry name" value="CO_deh_flav_C"/>
    <property type="match status" value="1"/>
</dbReference>
<dbReference type="SUPFAM" id="SSF55447">
    <property type="entry name" value="CO dehydrogenase flavoprotein C-terminal domain-like"/>
    <property type="match status" value="1"/>
</dbReference>
<dbReference type="SUPFAM" id="SSF56176">
    <property type="entry name" value="FAD-binding/transporter-associated domain-like"/>
    <property type="match status" value="1"/>
</dbReference>
<evidence type="ECO:0000256" key="1">
    <source>
        <dbReference type="ARBA" id="ARBA00022630"/>
    </source>
</evidence>
<evidence type="ECO:0000313" key="4">
    <source>
        <dbReference type="EMBL" id="MCB8877822.1"/>
    </source>
</evidence>
<evidence type="ECO:0000313" key="5">
    <source>
        <dbReference type="Proteomes" id="UP000708298"/>
    </source>
</evidence>
<dbReference type="InterPro" id="IPR016167">
    <property type="entry name" value="FAD-bd_PCMH_sub1"/>
</dbReference>
<dbReference type="RefSeq" id="WP_227323468.1">
    <property type="nucleotide sequence ID" value="NZ_JAESVB010000018.1"/>
</dbReference>
<dbReference type="InterPro" id="IPR016166">
    <property type="entry name" value="FAD-bd_PCMH"/>
</dbReference>
<dbReference type="GO" id="GO:0016491">
    <property type="term" value="F:oxidoreductase activity"/>
    <property type="evidence" value="ECO:0007669"/>
    <property type="project" value="InterPro"/>
</dbReference>
<dbReference type="PROSITE" id="PS51387">
    <property type="entry name" value="FAD_PCMH"/>
    <property type="match status" value="1"/>
</dbReference>
<dbReference type="InterPro" id="IPR036318">
    <property type="entry name" value="FAD-bd_PCMH-like_sf"/>
</dbReference>
<dbReference type="GO" id="GO:0071949">
    <property type="term" value="F:FAD binding"/>
    <property type="evidence" value="ECO:0007669"/>
    <property type="project" value="InterPro"/>
</dbReference>
<protein>
    <submittedName>
        <fullName evidence="4">Xanthine dehydrogenase family protein subunit M</fullName>
    </submittedName>
</protein>
<keyword evidence="2" id="KW-0274">FAD</keyword>
<reference evidence="4" key="1">
    <citation type="journal article" date="2021" name="Microorganisms">
        <title>Acidisoma silvae sp. nov. and Acidisomacellulosilytica sp. nov., Two Acidophilic Bacteria Isolated from Decaying Wood, Hydrolyzing Cellulose and Producing Poly-3-hydroxybutyrate.</title>
        <authorList>
            <person name="Mieszkin S."/>
            <person name="Pouder E."/>
            <person name="Uroz S."/>
            <person name="Simon-Colin C."/>
            <person name="Alain K."/>
        </authorList>
    </citation>
    <scope>NUCLEOTIDE SEQUENCE</scope>
    <source>
        <strain evidence="4">HW T2.11</strain>
    </source>
</reference>
<dbReference type="Gene3D" id="3.30.390.50">
    <property type="entry name" value="CO dehydrogenase flavoprotein, C-terminal domain"/>
    <property type="match status" value="1"/>
</dbReference>
<keyword evidence="1" id="KW-0285">Flavoprotein</keyword>
<evidence type="ECO:0000256" key="2">
    <source>
        <dbReference type="ARBA" id="ARBA00022827"/>
    </source>
</evidence>
<dbReference type="InterPro" id="IPR036683">
    <property type="entry name" value="CO_DH_flav_C_dom_sf"/>
</dbReference>
<dbReference type="AlphaFoldDB" id="A0A963YVB8"/>
<dbReference type="PANTHER" id="PTHR42659">
    <property type="entry name" value="XANTHINE DEHYDROGENASE SUBUNIT C-RELATED"/>
    <property type="match status" value="1"/>
</dbReference>
<dbReference type="Pfam" id="PF03450">
    <property type="entry name" value="CO_deh_flav_C"/>
    <property type="match status" value="1"/>
</dbReference>
<dbReference type="InterPro" id="IPR051312">
    <property type="entry name" value="Diverse_Substr_Oxidored"/>
</dbReference>
<comment type="caution">
    <text evidence="4">The sequence shown here is derived from an EMBL/GenBank/DDBJ whole genome shotgun (WGS) entry which is preliminary data.</text>
</comment>
<dbReference type="EMBL" id="JAESVB010000018">
    <property type="protein sequence ID" value="MCB8877822.1"/>
    <property type="molecule type" value="Genomic_DNA"/>
</dbReference>
<dbReference type="Gene3D" id="3.30.465.10">
    <property type="match status" value="2"/>
</dbReference>
<proteinExistence type="predicted"/>
<sequence length="325" mass="34466">MQSFLITDPPSLSDATILGGVPGATFIAGGTDVMQLLKNNVIAPRQLIDLDKLNLSNITNDHGELRLGALATMADVAAHPVIRADWPAISQALLLSASPQVRNMGTMGGNLLQRTRCLYFRDNGFACNKRAPGSGCPAIAGDSRDLAIFGTSSHCIATHPSDLPVALMAFNAEVELQAPGGATRRLPLSKLYRLPGTTPHIETNLQPGELITAVILAAQGVSRRSTYLKVRDRTSFAFALVSAAVALDIEDGTIRDARVALGGVGTMPWRAPLVEIALRGQTPNDQVFETAALKIAAGAETTQMNAFKIRLAQRIIVRALQTVSA</sequence>
<organism evidence="4 5">
    <name type="scientific">Acidisoma silvae</name>
    <dbReference type="NCBI Taxonomy" id="2802396"/>
    <lineage>
        <taxon>Bacteria</taxon>
        <taxon>Pseudomonadati</taxon>
        <taxon>Pseudomonadota</taxon>
        <taxon>Alphaproteobacteria</taxon>
        <taxon>Acetobacterales</taxon>
        <taxon>Acidocellaceae</taxon>
        <taxon>Acidisoma</taxon>
    </lineage>
</organism>
<feature type="domain" description="FAD-binding PCMH-type" evidence="3">
    <location>
        <begin position="1"/>
        <end position="221"/>
    </location>
</feature>
<reference evidence="4" key="2">
    <citation type="submission" date="2021-01" db="EMBL/GenBank/DDBJ databases">
        <authorList>
            <person name="Mieszkin S."/>
            <person name="Pouder E."/>
            <person name="Alain K."/>
        </authorList>
    </citation>
    <scope>NUCLEOTIDE SEQUENCE</scope>
    <source>
        <strain evidence="4">HW T2.11</strain>
    </source>
</reference>
<dbReference type="Pfam" id="PF00941">
    <property type="entry name" value="FAD_binding_5"/>
    <property type="match status" value="1"/>
</dbReference>
<dbReference type="InterPro" id="IPR016169">
    <property type="entry name" value="FAD-bd_PCMH_sub2"/>
</dbReference>
<gene>
    <name evidence="4" type="ORF">ASILVAE211_21695</name>
</gene>
<dbReference type="InterPro" id="IPR002346">
    <property type="entry name" value="Mopterin_DH_FAD-bd"/>
</dbReference>
<keyword evidence="5" id="KW-1185">Reference proteome</keyword>
<dbReference type="InterPro" id="IPR005107">
    <property type="entry name" value="CO_DH_flav_C"/>
</dbReference>
<dbReference type="Proteomes" id="UP000708298">
    <property type="component" value="Unassembled WGS sequence"/>
</dbReference>
<evidence type="ECO:0000259" key="3">
    <source>
        <dbReference type="PROSITE" id="PS51387"/>
    </source>
</evidence>
<dbReference type="Gene3D" id="3.30.43.10">
    <property type="entry name" value="Uridine Diphospho-n-acetylenolpyruvylglucosamine Reductase, domain 2"/>
    <property type="match status" value="1"/>
</dbReference>
<dbReference type="PANTHER" id="PTHR42659:SF9">
    <property type="entry name" value="XANTHINE DEHYDROGENASE FAD-BINDING SUBUNIT XDHB-RELATED"/>
    <property type="match status" value="1"/>
</dbReference>
<name>A0A963YVB8_9PROT</name>